<comment type="caution">
    <text evidence="1">The sequence shown here is derived from an EMBL/GenBank/DDBJ whole genome shotgun (WGS) entry which is preliminary data.</text>
</comment>
<protein>
    <submittedName>
        <fullName evidence="1">Secreted protein</fullName>
    </submittedName>
</protein>
<organism evidence="1">
    <name type="scientific">marine sediment metagenome</name>
    <dbReference type="NCBI Taxonomy" id="412755"/>
    <lineage>
        <taxon>unclassified sequences</taxon>
        <taxon>metagenomes</taxon>
        <taxon>ecological metagenomes</taxon>
    </lineage>
</organism>
<dbReference type="AlphaFoldDB" id="A0A1B6NUY6"/>
<name>A0A1B6NUY6_9ZZZZ</name>
<dbReference type="EMBL" id="AYSL01000948">
    <property type="protein sequence ID" value="KTF06772.1"/>
    <property type="molecule type" value="Genomic_DNA"/>
</dbReference>
<accession>A0A1B6NUY6</accession>
<reference evidence="1" key="1">
    <citation type="submission" date="2013-11" db="EMBL/GenBank/DDBJ databases">
        <title>Microbial diversity, functional groups and degradation webs in Northern and Southern Mediterranean and Red Sea marine crude oil polluted sites.</title>
        <authorList>
            <person name="Daffonchio D."/>
            <person name="Mapelli F."/>
            <person name="Ferrer M."/>
            <person name="Richter M."/>
            <person name="Cherif A."/>
            <person name="Malkawi H.I."/>
            <person name="Yakimov M.M."/>
            <person name="Abdel-Fattah Y.R."/>
            <person name="Blaghen M."/>
            <person name="Golyshin P.N."/>
            <person name="Kalogerakis N."/>
            <person name="Boon N."/>
            <person name="Magagnini M."/>
            <person name="Fava F."/>
        </authorList>
    </citation>
    <scope>NUCLEOTIDE SEQUENCE</scope>
</reference>
<evidence type="ECO:0000313" key="1">
    <source>
        <dbReference type="EMBL" id="KTF06772.1"/>
    </source>
</evidence>
<gene>
    <name evidence="1" type="ORF">MGSAQ_001732</name>
</gene>
<sequence>MVRHRAHRRRTGARHHHAGRLCAGLGAAAAHAVRPPRLCHRRQ</sequence>
<proteinExistence type="predicted"/>